<organism evidence="1 2">
    <name type="scientific">Sulfurimicrobium lacus</name>
    <dbReference type="NCBI Taxonomy" id="2715678"/>
    <lineage>
        <taxon>Bacteria</taxon>
        <taxon>Pseudomonadati</taxon>
        <taxon>Pseudomonadota</taxon>
        <taxon>Betaproteobacteria</taxon>
        <taxon>Nitrosomonadales</taxon>
        <taxon>Sulfuricellaceae</taxon>
        <taxon>Sulfurimicrobium</taxon>
    </lineage>
</organism>
<evidence type="ECO:0000313" key="2">
    <source>
        <dbReference type="Proteomes" id="UP000502260"/>
    </source>
</evidence>
<dbReference type="Proteomes" id="UP000502260">
    <property type="component" value="Chromosome"/>
</dbReference>
<dbReference type="AlphaFoldDB" id="A0A6F8VDJ3"/>
<dbReference type="InterPro" id="IPR046545">
    <property type="entry name" value="DUF6806"/>
</dbReference>
<proteinExistence type="predicted"/>
<protein>
    <submittedName>
        <fullName evidence="1">Uncharacterized protein</fullName>
    </submittedName>
</protein>
<dbReference type="KEGG" id="slac:SKTS_27790"/>
<dbReference type="Pfam" id="PF20621">
    <property type="entry name" value="DUF6806"/>
    <property type="match status" value="1"/>
</dbReference>
<name>A0A6F8VDJ3_9PROT</name>
<dbReference type="EMBL" id="AP022853">
    <property type="protein sequence ID" value="BCB27893.1"/>
    <property type="molecule type" value="Genomic_DNA"/>
</dbReference>
<evidence type="ECO:0000313" key="1">
    <source>
        <dbReference type="EMBL" id="BCB27893.1"/>
    </source>
</evidence>
<dbReference type="RefSeq" id="WP_173066343.1">
    <property type="nucleotide sequence ID" value="NZ_AP022853.1"/>
</dbReference>
<keyword evidence="2" id="KW-1185">Reference proteome</keyword>
<reference evidence="2" key="1">
    <citation type="submission" date="2020-03" db="EMBL/GenBank/DDBJ databases">
        <title>Complete genome sequence of sulfur-oxidizing bacterium skT11.</title>
        <authorList>
            <person name="Kanda M."/>
            <person name="Kojima H."/>
            <person name="Fukui M."/>
        </authorList>
    </citation>
    <scope>NUCLEOTIDE SEQUENCE [LARGE SCALE GENOMIC DNA]</scope>
    <source>
        <strain evidence="2">skT11</strain>
    </source>
</reference>
<accession>A0A6F8VDJ3</accession>
<sequence length="185" mass="21096">MRIDVHVHGSLYLHKGVTLAQLEAGLRQWLEYLDVENVNEIRSAEPSEPGVIYDQSARVLDICWTGEVGRSFQRTLQQTLQSIGPLLEHASEIELTYYHEDGRDEFQLLFAGPTAESIHQAQRRLMLEDVAGLLSRHFAPAEVGRVTTLVNELFDRDWEQRAAEPEAEFQPSGSLVHFRGKKHLH</sequence>
<gene>
    <name evidence="1" type="ORF">SKTS_27790</name>
</gene>